<dbReference type="EC" id="2.7.1.68" evidence="1"/>
<dbReference type="PANTHER" id="PTHR23086:SF8">
    <property type="entry name" value="PHOSPHATIDYLINOSITOL 5-PHOSPHATE 4-KINASE, ISOFORM A"/>
    <property type="match status" value="1"/>
</dbReference>
<dbReference type="EMBL" id="OZ019897">
    <property type="protein sequence ID" value="CAK9227402.1"/>
    <property type="molecule type" value="Genomic_DNA"/>
</dbReference>
<evidence type="ECO:0000256" key="3">
    <source>
        <dbReference type="PROSITE-ProRule" id="PRU00781"/>
    </source>
</evidence>
<dbReference type="PROSITE" id="PS51455">
    <property type="entry name" value="PIPK"/>
    <property type="match status" value="1"/>
</dbReference>
<dbReference type="SUPFAM" id="SSF56104">
    <property type="entry name" value="SAICAR synthase-like"/>
    <property type="match status" value="1"/>
</dbReference>
<keyword evidence="2" id="KW-0677">Repeat</keyword>
<dbReference type="SUPFAM" id="SSF82185">
    <property type="entry name" value="Histone H3 K4-specific methyltransferase SET7/9 N-terminal domain"/>
    <property type="match status" value="2"/>
</dbReference>
<dbReference type="Pfam" id="PF01504">
    <property type="entry name" value="PIP5K"/>
    <property type="match status" value="1"/>
</dbReference>
<dbReference type="InterPro" id="IPR027483">
    <property type="entry name" value="PInositol-4-P-4/5-kinase_C_sf"/>
</dbReference>
<feature type="domain" description="PIPK" evidence="5">
    <location>
        <begin position="516"/>
        <end position="946"/>
    </location>
</feature>
<dbReference type="CDD" id="cd17302">
    <property type="entry name" value="PIPKc_AtPIP5K_like"/>
    <property type="match status" value="1"/>
</dbReference>
<evidence type="ECO:0000256" key="1">
    <source>
        <dbReference type="ARBA" id="ARBA00012172"/>
    </source>
</evidence>
<protein>
    <recommendedName>
        <fullName evidence="1">1-phosphatidylinositol-4-phosphate 5-kinase</fullName>
        <ecNumber evidence="1">2.7.1.68</ecNumber>
    </recommendedName>
</protein>
<evidence type="ECO:0000313" key="7">
    <source>
        <dbReference type="Proteomes" id="UP001497512"/>
    </source>
</evidence>
<reference evidence="6" key="1">
    <citation type="submission" date="2024-02" db="EMBL/GenBank/DDBJ databases">
        <authorList>
            <consortium name="ELIXIR-Norway"/>
            <consortium name="Elixir Norway"/>
        </authorList>
    </citation>
    <scope>NUCLEOTIDE SEQUENCE</scope>
</reference>
<keyword evidence="3" id="KW-0547">Nucleotide-binding</keyword>
<accession>A0ABP0UQD6</accession>
<evidence type="ECO:0000256" key="4">
    <source>
        <dbReference type="SAM" id="MobiDB-lite"/>
    </source>
</evidence>
<keyword evidence="3" id="KW-0418">Kinase</keyword>
<feature type="compositionally biased region" description="Basic and acidic residues" evidence="4">
    <location>
        <begin position="379"/>
        <end position="389"/>
    </location>
</feature>
<evidence type="ECO:0000256" key="2">
    <source>
        <dbReference type="ARBA" id="ARBA00022737"/>
    </source>
</evidence>
<dbReference type="InterPro" id="IPR002498">
    <property type="entry name" value="PInositol-4-P-4/5-kinase_core"/>
</dbReference>
<sequence>MPLRLMSRGLYAISSRQTFSTISRTAEGKVGTVATTQGGSGWATDSDAVHHPVRGIRNILFDFQWRARKRAVAPEKTAPTGPNCIPDHPLREVDVVVDKDIEFPISGSSKYFPSDSVDPYNIQLTDIHVPVRVHTGSSVGEDEERVVVSSPVRELCVTGEKVLPNGDFYVGSWQGNLPEGTGKYLWADGCMYEGEWRRGKKTGKGKISWPTGATYEGEFMGGYMHGVGTYTGNGGTTYKGQWSMNVKHGHGRKTYANGDVYAGFWKQGVQEGFAKYVWENGNEYQGEWRGGSMCGKGVLTWASGDRFDGQWLDGLEHGHGIYTWVDGSCYIGTWSRGLKDGKGVFYPAGSLSPGMSLLRNTDRAAPRDDSLWTSHQSHRLGDDSRELRAPQRSRSHSSSSEKFLHVGDLSMTGELSQQGSRRRWSMESPVERAPGLDATTPWTVETIREGVEKTGGRYEPDGVRPLPPTVVVREYVQGVLMSELVKENVESAGHKKRRTRKASKEIKRPGETIFKGHRSYDLMLNLQLGIRYTVGKITPEPKHDIGPTDFGSRASIRMNFPRGGTSLTPTHDSCDFKWKDYCPMVFRHLREMFKIDAGDYMLSLCGDDALRELVSPGKSGSVFYLSHDDRFMIKTMKKCEVQVLLDMLQGYHHHVQAYENTLITKFFGLHRIKPYGGRKVRFIVMGNMFCTELRIHRRFDLKGSSLGRSADKVEIDETTTLKDLDLEYEFSLDPSWRESLLKQIERDCKFLEAWGIMDYSLLLGLHFRAPQYPALLSPGPSSTPDLPPSELFMSTADHAGAEEEWSSTRGLVLVARESGYEGGGPAGIHVRGSPLRASVAGDPEVDLLLPGTARLRIQLGVNMPARADRVHKKSEEQGSKNFEGELFGESHDVVLYFGIIDILQNYSFMKRIEHAYKACHFDSTSISAVEPKLYSKRFQKFIQKIFPPTYL</sequence>
<keyword evidence="3" id="KW-0808">Transferase</keyword>
<evidence type="ECO:0000259" key="5">
    <source>
        <dbReference type="PROSITE" id="PS51455"/>
    </source>
</evidence>
<dbReference type="Gene3D" id="3.30.800.10">
    <property type="entry name" value="Phosphatidylinositol Phosphate Kinase II Beta"/>
    <property type="match status" value="1"/>
</dbReference>
<feature type="region of interest" description="Disordered" evidence="4">
    <location>
        <begin position="357"/>
        <end position="436"/>
    </location>
</feature>
<dbReference type="Proteomes" id="UP001497512">
    <property type="component" value="Chromosome 5"/>
</dbReference>
<dbReference type="SMART" id="SM00330">
    <property type="entry name" value="PIPKc"/>
    <property type="match status" value="1"/>
</dbReference>
<dbReference type="SMART" id="SM00698">
    <property type="entry name" value="MORN"/>
    <property type="match status" value="8"/>
</dbReference>
<dbReference type="InterPro" id="IPR003409">
    <property type="entry name" value="MORN"/>
</dbReference>
<proteinExistence type="predicted"/>
<organism evidence="6 7">
    <name type="scientific">Sphagnum troendelagicum</name>
    <dbReference type="NCBI Taxonomy" id="128251"/>
    <lineage>
        <taxon>Eukaryota</taxon>
        <taxon>Viridiplantae</taxon>
        <taxon>Streptophyta</taxon>
        <taxon>Embryophyta</taxon>
        <taxon>Bryophyta</taxon>
        <taxon>Sphagnophytina</taxon>
        <taxon>Sphagnopsida</taxon>
        <taxon>Sphagnales</taxon>
        <taxon>Sphagnaceae</taxon>
        <taxon>Sphagnum</taxon>
    </lineage>
</organism>
<dbReference type="InterPro" id="IPR027484">
    <property type="entry name" value="PInositol-4-P-5-kinase_N"/>
</dbReference>
<dbReference type="PANTHER" id="PTHR23086">
    <property type="entry name" value="PHOSPHATIDYLINOSITOL-4-PHOSPHATE 5-KINASE"/>
    <property type="match status" value="1"/>
</dbReference>
<dbReference type="Gene3D" id="3.30.810.10">
    <property type="entry name" value="2-Layer Sandwich"/>
    <property type="match status" value="1"/>
</dbReference>
<gene>
    <name evidence="6" type="ORF">CSSPTR1EN2_LOCUS18721</name>
</gene>
<keyword evidence="7" id="KW-1185">Reference proteome</keyword>
<dbReference type="InterPro" id="IPR023610">
    <property type="entry name" value="PInositol-4/5-P-5/4-kinase"/>
</dbReference>
<keyword evidence="3" id="KW-0067">ATP-binding</keyword>
<dbReference type="Pfam" id="PF02493">
    <property type="entry name" value="MORN"/>
    <property type="match status" value="8"/>
</dbReference>
<feature type="compositionally biased region" description="Basic and acidic residues" evidence="4">
    <location>
        <begin position="360"/>
        <end position="370"/>
    </location>
</feature>
<dbReference type="Gene3D" id="2.20.110.10">
    <property type="entry name" value="Histone H3 K4-specific methyltransferase SET7/9 N-terminal domain"/>
    <property type="match status" value="4"/>
</dbReference>
<name>A0ABP0UQD6_9BRYO</name>
<evidence type="ECO:0000313" key="6">
    <source>
        <dbReference type="EMBL" id="CAK9227402.1"/>
    </source>
</evidence>